<dbReference type="Pfam" id="PF08241">
    <property type="entry name" value="Methyltransf_11"/>
    <property type="match status" value="1"/>
</dbReference>
<evidence type="ECO:0000259" key="1">
    <source>
        <dbReference type="Pfam" id="PF08241"/>
    </source>
</evidence>
<dbReference type="InterPro" id="IPR013216">
    <property type="entry name" value="Methyltransf_11"/>
</dbReference>
<dbReference type="RefSeq" id="WP_243831476.1">
    <property type="nucleotide sequence ID" value="NZ_AP021888.1"/>
</dbReference>
<reference evidence="3" key="1">
    <citation type="submission" date="2019-11" db="EMBL/GenBank/DDBJ databases">
        <title>Isolation and characterization of two novel species in the genus Thiomicrorhabdus.</title>
        <authorList>
            <person name="Mochizuki J."/>
            <person name="Kojima H."/>
            <person name="Fukui M."/>
        </authorList>
    </citation>
    <scope>NUCLEOTIDE SEQUENCE [LARGE SCALE GENOMIC DNA]</scope>
    <source>
        <strain evidence="3">AkT22</strain>
    </source>
</reference>
<name>A0A6F8PKX9_9GAMM</name>
<dbReference type="AlphaFoldDB" id="A0A6F8PKX9"/>
<protein>
    <recommendedName>
        <fullName evidence="1">Methyltransferase type 11 domain-containing protein</fullName>
    </recommendedName>
</protein>
<evidence type="ECO:0000313" key="2">
    <source>
        <dbReference type="EMBL" id="BBP42763.1"/>
    </source>
</evidence>
<dbReference type="PANTHER" id="PTHR43591">
    <property type="entry name" value="METHYLTRANSFERASE"/>
    <property type="match status" value="1"/>
</dbReference>
<evidence type="ECO:0000313" key="3">
    <source>
        <dbReference type="Proteomes" id="UP000501466"/>
    </source>
</evidence>
<dbReference type="Gene3D" id="3.40.50.150">
    <property type="entry name" value="Vaccinia Virus protein VP39"/>
    <property type="match status" value="1"/>
</dbReference>
<dbReference type="SUPFAM" id="SSF53335">
    <property type="entry name" value="S-adenosyl-L-methionine-dependent methyltransferases"/>
    <property type="match status" value="1"/>
</dbReference>
<dbReference type="KEGG" id="tzo:THMIRHAT_05090"/>
<dbReference type="EMBL" id="AP021888">
    <property type="protein sequence ID" value="BBP42763.1"/>
    <property type="molecule type" value="Genomic_DNA"/>
</dbReference>
<dbReference type="GO" id="GO:0008757">
    <property type="term" value="F:S-adenosylmethionine-dependent methyltransferase activity"/>
    <property type="evidence" value="ECO:0007669"/>
    <property type="project" value="InterPro"/>
</dbReference>
<organism evidence="2 3">
    <name type="scientific">Thiosulfativibrio zosterae</name>
    <dbReference type="NCBI Taxonomy" id="2675053"/>
    <lineage>
        <taxon>Bacteria</taxon>
        <taxon>Pseudomonadati</taxon>
        <taxon>Pseudomonadota</taxon>
        <taxon>Gammaproteobacteria</taxon>
        <taxon>Thiotrichales</taxon>
        <taxon>Piscirickettsiaceae</taxon>
        <taxon>Thiosulfativibrio</taxon>
    </lineage>
</organism>
<accession>A0A6F8PKX9</accession>
<feature type="domain" description="Methyltransferase type 11" evidence="1">
    <location>
        <begin position="64"/>
        <end position="163"/>
    </location>
</feature>
<dbReference type="InterPro" id="IPR029063">
    <property type="entry name" value="SAM-dependent_MTases_sf"/>
</dbReference>
<proteinExistence type="predicted"/>
<gene>
    <name evidence="2" type="ORF">THMIRHAT_05090</name>
</gene>
<dbReference type="CDD" id="cd02440">
    <property type="entry name" value="AdoMet_MTases"/>
    <property type="match status" value="1"/>
</dbReference>
<sequence length="242" mass="27336">MTNMSEHKLEIAKTQAQILKHHGGNGFHARQMITNSYENRHDADFWAFWQSTVATHYQAGDGIVDLGAGIGQFVRDCATRYPSSSVIGIEAAPYMLEAPLVLPANAQIIVDDLNQPDVSADAPIVANSVAMVMANMVVHELTQPIKMFKAAFHWLKPGGRLCIIDVVRQPLADYLQHRYTDTQVWGDDTSVADLEDAFEHFLEHNRYHPEDIEFMLTLGGFKVIERTQFRNDRFTRIVVEKP</sequence>
<keyword evidence="3" id="KW-1185">Reference proteome</keyword>
<dbReference type="Proteomes" id="UP000501466">
    <property type="component" value="Chromosome"/>
</dbReference>